<protein>
    <submittedName>
        <fullName evidence="4">Glycosyltransferase</fullName>
    </submittedName>
</protein>
<dbReference type="Pfam" id="PF00534">
    <property type="entry name" value="Glycos_transf_1"/>
    <property type="match status" value="1"/>
</dbReference>
<reference evidence="4" key="1">
    <citation type="submission" date="2020-08" db="EMBL/GenBank/DDBJ databases">
        <title>Genome public.</title>
        <authorList>
            <person name="Liu C."/>
            <person name="Sun Q."/>
        </authorList>
    </citation>
    <scope>NUCLEOTIDE SEQUENCE</scope>
    <source>
        <strain evidence="4">NSJ-63</strain>
    </source>
</reference>
<dbReference type="PANTHER" id="PTHR12526:SF629">
    <property type="entry name" value="TEICHURONIC ACID BIOSYNTHESIS GLYCOSYLTRANSFERASE TUAH-RELATED"/>
    <property type="match status" value="1"/>
</dbReference>
<dbReference type="EMBL" id="JACRSS010000002">
    <property type="protein sequence ID" value="MBC8538505.1"/>
    <property type="molecule type" value="Genomic_DNA"/>
</dbReference>
<dbReference type="Gene3D" id="3.40.50.2000">
    <property type="entry name" value="Glycogen Phosphorylase B"/>
    <property type="match status" value="2"/>
</dbReference>
<keyword evidence="1" id="KW-0328">Glycosyltransferase</keyword>
<dbReference type="RefSeq" id="WP_249280258.1">
    <property type="nucleotide sequence ID" value="NZ_JACRSS010000002.1"/>
</dbReference>
<comment type="caution">
    <text evidence="4">The sequence shown here is derived from an EMBL/GenBank/DDBJ whole genome shotgun (WGS) entry which is preliminary data.</text>
</comment>
<dbReference type="SUPFAM" id="SSF53756">
    <property type="entry name" value="UDP-Glycosyltransferase/glycogen phosphorylase"/>
    <property type="match status" value="1"/>
</dbReference>
<evidence type="ECO:0000313" key="5">
    <source>
        <dbReference type="Proteomes" id="UP000617951"/>
    </source>
</evidence>
<dbReference type="InterPro" id="IPR001296">
    <property type="entry name" value="Glyco_trans_1"/>
</dbReference>
<dbReference type="GO" id="GO:0016757">
    <property type="term" value="F:glycosyltransferase activity"/>
    <property type="evidence" value="ECO:0007669"/>
    <property type="project" value="UniProtKB-KW"/>
</dbReference>
<evidence type="ECO:0000259" key="3">
    <source>
        <dbReference type="Pfam" id="PF00534"/>
    </source>
</evidence>
<sequence>MKRILFITYWPFENEASNGICKKIRAQAEALSSFGMQVDLTYMKNGNMMVLADGKELQAGKARPVIGKMLASRQIKRYLKKSGTHYDGVYIRYALSDPWFLGLLRYLKKQRARVLLEIPTYPYDGEFTPDLRGRLAAFLDRRCRKKLKGLADRVVTFTEDEEIFGIPTIRTVNGVDFSKVPLQYRQEPDGALHLIAVAGLAPWHGYDRLLTGMGEYYKNGGTREAVFHLVGDGSELPLYKKLVEEYGLERRVRFYGFLSGEPLSQVYNRADIAVSSLGMHRIGLFKGSVLKSREYAARGIPMITSCKLDIFPEDWKYQLVVPGDDSPVAMERVFAFGDALQEERDAGVAVEKEIRERARDKIEMKNTFREIAEEFQ</sequence>
<keyword evidence="5" id="KW-1185">Reference proteome</keyword>
<accession>A0A926HWY5</accession>
<evidence type="ECO:0000313" key="4">
    <source>
        <dbReference type="EMBL" id="MBC8538505.1"/>
    </source>
</evidence>
<feature type="domain" description="Glycosyl transferase family 1" evidence="3">
    <location>
        <begin position="189"/>
        <end position="305"/>
    </location>
</feature>
<dbReference type="AlphaFoldDB" id="A0A926HWY5"/>
<keyword evidence="2" id="KW-0808">Transferase</keyword>
<name>A0A926HWY5_9FIRM</name>
<dbReference type="PANTHER" id="PTHR12526">
    <property type="entry name" value="GLYCOSYLTRANSFERASE"/>
    <property type="match status" value="1"/>
</dbReference>
<evidence type="ECO:0000256" key="1">
    <source>
        <dbReference type="ARBA" id="ARBA00022676"/>
    </source>
</evidence>
<organism evidence="4 5">
    <name type="scientific">Guopingia tenuis</name>
    <dbReference type="NCBI Taxonomy" id="2763656"/>
    <lineage>
        <taxon>Bacteria</taxon>
        <taxon>Bacillati</taxon>
        <taxon>Bacillota</taxon>
        <taxon>Clostridia</taxon>
        <taxon>Christensenellales</taxon>
        <taxon>Christensenellaceae</taxon>
        <taxon>Guopingia</taxon>
    </lineage>
</organism>
<evidence type="ECO:0000256" key="2">
    <source>
        <dbReference type="ARBA" id="ARBA00022679"/>
    </source>
</evidence>
<proteinExistence type="predicted"/>
<dbReference type="Proteomes" id="UP000617951">
    <property type="component" value="Unassembled WGS sequence"/>
</dbReference>
<dbReference type="CDD" id="cd03801">
    <property type="entry name" value="GT4_PimA-like"/>
    <property type="match status" value="1"/>
</dbReference>
<gene>
    <name evidence="4" type="ORF">H8693_06120</name>
</gene>